<evidence type="ECO:0000256" key="6">
    <source>
        <dbReference type="SAM" id="SignalP"/>
    </source>
</evidence>
<dbReference type="Pfam" id="PF01126">
    <property type="entry name" value="Heme_oxygenase"/>
    <property type="match status" value="1"/>
</dbReference>
<dbReference type="GO" id="GO:0004392">
    <property type="term" value="F:heme oxygenase (decyclizing) activity"/>
    <property type="evidence" value="ECO:0007669"/>
    <property type="project" value="InterPro"/>
</dbReference>
<keyword evidence="3 5" id="KW-0408">Iron</keyword>
<comment type="caution">
    <text evidence="7">The sequence shown here is derived from an EMBL/GenBank/DDBJ whole genome shotgun (WGS) entry which is preliminary data.</text>
</comment>
<dbReference type="EMBL" id="JAQMWT010000036">
    <property type="protein sequence ID" value="KAJ8613105.1"/>
    <property type="molecule type" value="Genomic_DNA"/>
</dbReference>
<evidence type="ECO:0000256" key="3">
    <source>
        <dbReference type="ARBA" id="ARBA00023004"/>
    </source>
</evidence>
<dbReference type="GO" id="GO:0042167">
    <property type="term" value="P:heme catabolic process"/>
    <property type="evidence" value="ECO:0007669"/>
    <property type="project" value="TreeGrafter"/>
</dbReference>
<feature type="signal peptide" evidence="6">
    <location>
        <begin position="1"/>
        <end position="15"/>
    </location>
</feature>
<gene>
    <name evidence="8" type="ORF">CTAYLR_004777</name>
    <name evidence="7" type="ORF">CTAYLR_006432</name>
</gene>
<accession>A0AAD7UN00</accession>
<proteinExistence type="predicted"/>
<keyword evidence="2 5" id="KW-0479">Metal-binding</keyword>
<evidence type="ECO:0000313" key="8">
    <source>
        <dbReference type="EMBL" id="KAJ8613105.1"/>
    </source>
</evidence>
<evidence type="ECO:0000313" key="7">
    <source>
        <dbReference type="EMBL" id="KAJ8610828.1"/>
    </source>
</evidence>
<dbReference type="GO" id="GO:0006788">
    <property type="term" value="P:heme oxidation"/>
    <property type="evidence" value="ECO:0007669"/>
    <property type="project" value="InterPro"/>
</dbReference>
<feature type="binding site" description="axial binding residue" evidence="5">
    <location>
        <position position="44"/>
    </location>
    <ligand>
        <name>heme b</name>
        <dbReference type="ChEBI" id="CHEBI:60344"/>
    </ligand>
    <ligandPart>
        <name>Fe</name>
        <dbReference type="ChEBI" id="CHEBI:18248"/>
    </ligandPart>
</feature>
<keyword evidence="1 4" id="KW-0349">Heme</keyword>
<reference evidence="7" key="1">
    <citation type="submission" date="2023-01" db="EMBL/GenBank/DDBJ databases">
        <title>Metagenome sequencing of chrysophaentin producing Chrysophaeum taylorii.</title>
        <authorList>
            <person name="Davison J."/>
            <person name="Bewley C."/>
        </authorList>
    </citation>
    <scope>NUCLEOTIDE SEQUENCE</scope>
    <source>
        <strain evidence="7">NIES-1699</strain>
    </source>
</reference>
<name>A0AAD7UN00_9STRA</name>
<evidence type="ECO:0000313" key="9">
    <source>
        <dbReference type="Proteomes" id="UP001230188"/>
    </source>
</evidence>
<dbReference type="GO" id="GO:0006979">
    <property type="term" value="P:response to oxidative stress"/>
    <property type="evidence" value="ECO:0007669"/>
    <property type="project" value="TreeGrafter"/>
</dbReference>
<feature type="chain" id="PRO_5042442071" description="Heme oxygenase" evidence="6">
    <location>
        <begin position="16"/>
        <end position="257"/>
    </location>
</feature>
<dbReference type="PIRSF" id="PIRSF000343">
    <property type="entry name" value="Haem_Oase"/>
    <property type="match status" value="1"/>
</dbReference>
<dbReference type="InterPro" id="IPR002051">
    <property type="entry name" value="Haem_Oase"/>
</dbReference>
<evidence type="ECO:0000256" key="4">
    <source>
        <dbReference type="PIRSR" id="PIRSR000343-1"/>
    </source>
</evidence>
<keyword evidence="9" id="KW-1185">Reference proteome</keyword>
<feature type="binding site" evidence="4">
    <location>
        <position position="149"/>
    </location>
    <ligand>
        <name>heme b</name>
        <dbReference type="ChEBI" id="CHEBI:60344"/>
    </ligand>
</feature>
<organism evidence="7 9">
    <name type="scientific">Chrysophaeum taylorii</name>
    <dbReference type="NCBI Taxonomy" id="2483200"/>
    <lineage>
        <taxon>Eukaryota</taxon>
        <taxon>Sar</taxon>
        <taxon>Stramenopiles</taxon>
        <taxon>Ochrophyta</taxon>
        <taxon>Pelagophyceae</taxon>
        <taxon>Pelagomonadales</taxon>
        <taxon>Pelagomonadaceae</taxon>
        <taxon>Chrysophaeum</taxon>
    </lineage>
</organism>
<evidence type="ECO:0000256" key="2">
    <source>
        <dbReference type="ARBA" id="ARBA00022723"/>
    </source>
</evidence>
<evidence type="ECO:0000256" key="5">
    <source>
        <dbReference type="PIRSR" id="PIRSR000343-2"/>
    </source>
</evidence>
<keyword evidence="6" id="KW-0732">Signal</keyword>
<dbReference type="PANTHER" id="PTHR10720:SF0">
    <property type="entry name" value="HEME OXYGENASE"/>
    <property type="match status" value="1"/>
</dbReference>
<evidence type="ECO:0000256" key="1">
    <source>
        <dbReference type="ARBA" id="ARBA00022617"/>
    </source>
</evidence>
<dbReference type="Proteomes" id="UP001230188">
    <property type="component" value="Unassembled WGS sequence"/>
</dbReference>
<dbReference type="EMBL" id="JAQMWT010000093">
    <property type="protein sequence ID" value="KAJ8610828.1"/>
    <property type="molecule type" value="Genomic_DNA"/>
</dbReference>
<dbReference type="InterPro" id="IPR016053">
    <property type="entry name" value="Haem_Oase-like"/>
</dbReference>
<dbReference type="CDD" id="cd19165">
    <property type="entry name" value="HemeO"/>
    <property type="match status" value="1"/>
</dbReference>
<dbReference type="GO" id="GO:0020037">
    <property type="term" value="F:heme binding"/>
    <property type="evidence" value="ECO:0007669"/>
    <property type="project" value="TreeGrafter"/>
</dbReference>
<dbReference type="PRINTS" id="PR00088">
    <property type="entry name" value="HAEMOXYGNASE"/>
</dbReference>
<sequence length="257" mass="28536">MWVVVVTSLCHGVFALQPSPAKVGSNPRESGLALALDDGTRKVHSVAENTQFVTGFFKGLAKRSSFARLTANLYFVYEAMERALDQSATPNARALDFEELRRVPSLEADMRFYFGDDWRRRVTPSPAARAYCDRIEEVKDSDLLIGHLYSRYLGDLFGGQMMSGMASKSLGLADDGLAFYSFADIPDTRAFIDRWYSGLNELGSEMTSAQHQAIVDEANVVFRLNIDVFNELEGNAFRAALDLALKSLLPKQLVGRS</sequence>
<protein>
    <recommendedName>
        <fullName evidence="10">Heme oxygenase</fullName>
    </recommendedName>
</protein>
<dbReference type="PANTHER" id="PTHR10720">
    <property type="entry name" value="HEME OXYGENASE"/>
    <property type="match status" value="1"/>
</dbReference>
<dbReference type="Gene3D" id="1.20.910.10">
    <property type="entry name" value="Heme oxygenase-like"/>
    <property type="match status" value="1"/>
</dbReference>
<dbReference type="AlphaFoldDB" id="A0AAD7UN00"/>
<dbReference type="SUPFAM" id="SSF48613">
    <property type="entry name" value="Heme oxygenase-like"/>
    <property type="match status" value="1"/>
</dbReference>
<dbReference type="InterPro" id="IPR016084">
    <property type="entry name" value="Haem_Oase-like_multi-hlx"/>
</dbReference>
<dbReference type="GO" id="GO:0046872">
    <property type="term" value="F:metal ion binding"/>
    <property type="evidence" value="ECO:0007669"/>
    <property type="project" value="UniProtKB-KW"/>
</dbReference>
<evidence type="ECO:0008006" key="10">
    <source>
        <dbReference type="Google" id="ProtNLM"/>
    </source>
</evidence>